<evidence type="ECO:0000313" key="2">
    <source>
        <dbReference type="EMBL" id="QBF53735.1"/>
    </source>
</evidence>
<dbReference type="EMBL" id="MH548909">
    <property type="protein sequence ID" value="QBF53735.1"/>
    <property type="molecule type" value="mRNA"/>
</dbReference>
<dbReference type="AlphaFoldDB" id="A0A411NP27"/>
<proteinExistence type="evidence at transcript level"/>
<keyword evidence="1" id="KW-0732">Signal</keyword>
<reference evidence="2" key="1">
    <citation type="journal article" date="2019" name="J. Exp. Biol.">
        <title>A tale of two genes: divergent evolutionary fate of haptoglobin and hemopexin in hemoglobinless antarctic icefishes.</title>
        <authorList>
            <person name="Bilyk K.T."/>
            <person name="Zhuang X."/>
            <person name="Murphy K.R."/>
            <person name="Cheng C.C."/>
        </authorList>
    </citation>
    <scope>NUCLEOTIDE SEQUENCE</scope>
</reference>
<feature type="chain" id="PRO_5019262286" evidence="1">
    <location>
        <begin position="18"/>
        <end position="23"/>
    </location>
</feature>
<evidence type="ECO:0000256" key="1">
    <source>
        <dbReference type="SAM" id="SignalP"/>
    </source>
</evidence>
<sequence>MWFSQTVLLLAACACLADEVLTE</sequence>
<accession>A0A411NP27</accession>
<feature type="signal peptide" evidence="1">
    <location>
        <begin position="1"/>
        <end position="17"/>
    </location>
</feature>
<organism evidence="2">
    <name type="scientific">Chaenocephalus aceratus</name>
    <name type="common">Blackfin icefish</name>
    <name type="synonym">Chaenichthys aceratus</name>
    <dbReference type="NCBI Taxonomy" id="36190"/>
    <lineage>
        <taxon>Eukaryota</taxon>
        <taxon>Metazoa</taxon>
        <taxon>Chordata</taxon>
        <taxon>Craniata</taxon>
        <taxon>Vertebrata</taxon>
        <taxon>Euteleostomi</taxon>
        <taxon>Actinopterygii</taxon>
        <taxon>Neopterygii</taxon>
        <taxon>Teleostei</taxon>
        <taxon>Neoteleostei</taxon>
        <taxon>Acanthomorphata</taxon>
        <taxon>Eupercaria</taxon>
        <taxon>Perciformes</taxon>
        <taxon>Notothenioidei</taxon>
        <taxon>Channichthyidae</taxon>
        <taxon>Chaenocephalus</taxon>
    </lineage>
</organism>
<gene>
    <name evidence="2" type="primary">Hp</name>
</gene>
<name>A0A411NP27_CHAAC</name>
<protein>
    <submittedName>
        <fullName evidence="2">Truncated haptoglobin</fullName>
    </submittedName>
</protein>